<evidence type="ECO:0000313" key="3">
    <source>
        <dbReference type="Proteomes" id="UP000829196"/>
    </source>
</evidence>
<evidence type="ECO:0000256" key="1">
    <source>
        <dbReference type="SAM" id="Coils"/>
    </source>
</evidence>
<dbReference type="Proteomes" id="UP000829196">
    <property type="component" value="Unassembled WGS sequence"/>
</dbReference>
<dbReference type="OrthoDB" id="60033at2759"/>
<dbReference type="EMBL" id="JAGYWB010000013">
    <property type="protein sequence ID" value="KAI0500334.1"/>
    <property type="molecule type" value="Genomic_DNA"/>
</dbReference>
<gene>
    <name evidence="2" type="ORF">KFK09_018546</name>
</gene>
<dbReference type="AlphaFoldDB" id="A0A8T3AW86"/>
<sequence>MLSANSLPPPPSSTIELVEENDRLRKENRKLANEVSKMKNLCNNIFFLMYEYANTAPQALELMPARQVFEEEEEEIGVKA</sequence>
<protein>
    <submittedName>
        <fullName evidence="2">Uncharacterized protein</fullName>
    </submittedName>
</protein>
<organism evidence="2 3">
    <name type="scientific">Dendrobium nobile</name>
    <name type="common">Orchid</name>
    <dbReference type="NCBI Taxonomy" id="94219"/>
    <lineage>
        <taxon>Eukaryota</taxon>
        <taxon>Viridiplantae</taxon>
        <taxon>Streptophyta</taxon>
        <taxon>Embryophyta</taxon>
        <taxon>Tracheophyta</taxon>
        <taxon>Spermatophyta</taxon>
        <taxon>Magnoliopsida</taxon>
        <taxon>Liliopsida</taxon>
        <taxon>Asparagales</taxon>
        <taxon>Orchidaceae</taxon>
        <taxon>Epidendroideae</taxon>
        <taxon>Malaxideae</taxon>
        <taxon>Dendrobiinae</taxon>
        <taxon>Dendrobium</taxon>
    </lineage>
</organism>
<name>A0A8T3AW86_DENNO</name>
<reference evidence="2" key="1">
    <citation type="journal article" date="2022" name="Front. Genet.">
        <title>Chromosome-Scale Assembly of the Dendrobium nobile Genome Provides Insights Into the Molecular Mechanism of the Biosynthesis of the Medicinal Active Ingredient of Dendrobium.</title>
        <authorList>
            <person name="Xu Q."/>
            <person name="Niu S.-C."/>
            <person name="Li K.-L."/>
            <person name="Zheng P.-J."/>
            <person name="Zhang X.-J."/>
            <person name="Jia Y."/>
            <person name="Liu Y."/>
            <person name="Niu Y.-X."/>
            <person name="Yu L.-H."/>
            <person name="Chen D.-F."/>
            <person name="Zhang G.-Q."/>
        </authorList>
    </citation>
    <scope>NUCLEOTIDE SEQUENCE</scope>
    <source>
        <tissue evidence="2">Leaf</tissue>
    </source>
</reference>
<keyword evidence="1" id="KW-0175">Coiled coil</keyword>
<accession>A0A8T3AW86</accession>
<dbReference type="SMR" id="A0A8T3AW86"/>
<keyword evidence="3" id="KW-1185">Reference proteome</keyword>
<comment type="caution">
    <text evidence="2">The sequence shown here is derived from an EMBL/GenBank/DDBJ whole genome shotgun (WGS) entry which is preliminary data.</text>
</comment>
<proteinExistence type="predicted"/>
<feature type="coiled-coil region" evidence="1">
    <location>
        <begin position="14"/>
        <end position="44"/>
    </location>
</feature>
<evidence type="ECO:0000313" key="2">
    <source>
        <dbReference type="EMBL" id="KAI0500334.1"/>
    </source>
</evidence>